<dbReference type="EMBL" id="MFKW01000006">
    <property type="protein sequence ID" value="OGG52018.1"/>
    <property type="molecule type" value="Genomic_DNA"/>
</dbReference>
<dbReference type="CDD" id="cd02440">
    <property type="entry name" value="AdoMet_MTases"/>
    <property type="match status" value="1"/>
</dbReference>
<evidence type="ECO:0000256" key="2">
    <source>
        <dbReference type="ARBA" id="ARBA00022679"/>
    </source>
</evidence>
<gene>
    <name evidence="5" type="ORF">A2704_00530</name>
</gene>
<dbReference type="InterPro" id="IPR023576">
    <property type="entry name" value="UbiE/COQ5_MeTrFase_CS"/>
</dbReference>
<keyword evidence="1 5" id="KW-0489">Methyltransferase</keyword>
<keyword evidence="3" id="KW-0949">S-adenosyl-L-methionine</keyword>
<protein>
    <submittedName>
        <fullName evidence="5">Methyltransferase</fullName>
    </submittedName>
</protein>
<dbReference type="InterPro" id="IPR013216">
    <property type="entry name" value="Methyltransf_11"/>
</dbReference>
<evidence type="ECO:0000313" key="6">
    <source>
        <dbReference type="Proteomes" id="UP000176445"/>
    </source>
</evidence>
<evidence type="ECO:0000259" key="4">
    <source>
        <dbReference type="Pfam" id="PF08241"/>
    </source>
</evidence>
<dbReference type="Gene3D" id="3.40.50.150">
    <property type="entry name" value="Vaccinia Virus protein VP39"/>
    <property type="match status" value="1"/>
</dbReference>
<proteinExistence type="predicted"/>
<dbReference type="Proteomes" id="UP000176445">
    <property type="component" value="Unassembled WGS sequence"/>
</dbReference>
<dbReference type="NCBIfam" id="NF038261">
    <property type="entry name" value="rhodoquin_RquA"/>
    <property type="match status" value="1"/>
</dbReference>
<reference evidence="5 6" key="1">
    <citation type="journal article" date="2016" name="Nat. Commun.">
        <title>Thousands of microbial genomes shed light on interconnected biogeochemical processes in an aquifer system.</title>
        <authorList>
            <person name="Anantharaman K."/>
            <person name="Brown C.T."/>
            <person name="Hug L.A."/>
            <person name="Sharon I."/>
            <person name="Castelle C.J."/>
            <person name="Probst A.J."/>
            <person name="Thomas B.C."/>
            <person name="Singh A."/>
            <person name="Wilkins M.J."/>
            <person name="Karaoz U."/>
            <person name="Brodie E.L."/>
            <person name="Williams K.H."/>
            <person name="Hubbard S.S."/>
            <person name="Banfield J.F."/>
        </authorList>
    </citation>
    <scope>NUCLEOTIDE SEQUENCE [LARGE SCALE GENOMIC DNA]</scope>
</reference>
<sequence length="225" mass="25799">MTPAIPAYLEQMYWWAYVRPWAVRLFDRQWMVELILLGNYGRLRNETLKEFGTDLSGRTLQVGSCYGDLTPCVADKVAVSGGTYDVIDILPVQLENLQHKIRPDAPVGTFLMDAAALQIPDASYDRVLVFLLLHEQPQEYRKRTLKEALRVLKPGGKLVIMDYGRPAWWHPVRYSTLLVYAWLKPYAVDVWNGELTELLAHEMSGREWSKTTYFGGLFQKLVSSG</sequence>
<dbReference type="GO" id="GO:0032259">
    <property type="term" value="P:methylation"/>
    <property type="evidence" value="ECO:0007669"/>
    <property type="project" value="UniProtKB-KW"/>
</dbReference>
<feature type="domain" description="Methyltransferase type 11" evidence="4">
    <location>
        <begin position="60"/>
        <end position="160"/>
    </location>
</feature>
<dbReference type="Pfam" id="PF08241">
    <property type="entry name" value="Methyltransf_11"/>
    <property type="match status" value="1"/>
</dbReference>
<dbReference type="PROSITE" id="PS01184">
    <property type="entry name" value="UBIE_2"/>
    <property type="match status" value="1"/>
</dbReference>
<evidence type="ECO:0000313" key="5">
    <source>
        <dbReference type="EMBL" id="OGG52018.1"/>
    </source>
</evidence>
<dbReference type="SUPFAM" id="SSF53335">
    <property type="entry name" value="S-adenosyl-L-methionine-dependent methyltransferases"/>
    <property type="match status" value="1"/>
</dbReference>
<comment type="caution">
    <text evidence="5">The sequence shown here is derived from an EMBL/GenBank/DDBJ whole genome shotgun (WGS) entry which is preliminary data.</text>
</comment>
<keyword evidence="2 5" id="KW-0808">Transferase</keyword>
<dbReference type="AlphaFoldDB" id="A0A1F6CS50"/>
<accession>A0A1F6CS50</accession>
<dbReference type="InterPro" id="IPR029063">
    <property type="entry name" value="SAM-dependent_MTases_sf"/>
</dbReference>
<organism evidence="5 6">
    <name type="scientific">Candidatus Kaiserbacteria bacterium RIFCSPHIGHO2_01_FULL_54_36b</name>
    <dbReference type="NCBI Taxonomy" id="1798483"/>
    <lineage>
        <taxon>Bacteria</taxon>
        <taxon>Candidatus Kaiseribacteriota</taxon>
    </lineage>
</organism>
<name>A0A1F6CS50_9BACT</name>
<evidence type="ECO:0000256" key="3">
    <source>
        <dbReference type="ARBA" id="ARBA00022691"/>
    </source>
</evidence>
<dbReference type="GO" id="GO:0008757">
    <property type="term" value="F:S-adenosylmethionine-dependent methyltransferase activity"/>
    <property type="evidence" value="ECO:0007669"/>
    <property type="project" value="InterPro"/>
</dbReference>
<evidence type="ECO:0000256" key="1">
    <source>
        <dbReference type="ARBA" id="ARBA00022603"/>
    </source>
</evidence>